<dbReference type="RefSeq" id="XP_075105038.1">
    <property type="nucleotide sequence ID" value="XM_075248937.1"/>
</dbReference>
<accession>A0AC58U6D6</accession>
<dbReference type="Proteomes" id="UP000790787">
    <property type="component" value="Unplaced"/>
</dbReference>
<keyword evidence="1" id="KW-1185">Reference proteome</keyword>
<reference evidence="2" key="1">
    <citation type="submission" date="2025-08" db="UniProtKB">
        <authorList>
            <consortium name="RefSeq"/>
        </authorList>
    </citation>
    <scope>IDENTIFICATION</scope>
    <source>
        <tissue evidence="2">Leaf</tissue>
    </source>
</reference>
<evidence type="ECO:0000313" key="2">
    <source>
        <dbReference type="RefSeq" id="XP_075105038.1"/>
    </source>
</evidence>
<gene>
    <name evidence="2" type="primary">LOC107765080</name>
</gene>
<organism evidence="1 2">
    <name type="scientific">Nicotiana tabacum</name>
    <name type="common">Common tobacco</name>
    <dbReference type="NCBI Taxonomy" id="4097"/>
    <lineage>
        <taxon>Eukaryota</taxon>
        <taxon>Viridiplantae</taxon>
        <taxon>Streptophyta</taxon>
        <taxon>Embryophyta</taxon>
        <taxon>Tracheophyta</taxon>
        <taxon>Spermatophyta</taxon>
        <taxon>Magnoliopsida</taxon>
        <taxon>eudicotyledons</taxon>
        <taxon>Gunneridae</taxon>
        <taxon>Pentapetalae</taxon>
        <taxon>asterids</taxon>
        <taxon>lamiids</taxon>
        <taxon>Solanales</taxon>
        <taxon>Solanaceae</taxon>
        <taxon>Nicotianoideae</taxon>
        <taxon>Nicotianeae</taxon>
        <taxon>Nicotiana</taxon>
    </lineage>
</organism>
<sequence>MAMLFQSSTNSMLSLKIFLISTTVLSAGIMLKLSAPAVTDFAVSEVPSIWNGVISWLKPPYLYLVINCIIITIVASSKLQNKLDENSSPALAAVSPENLAQFHPIKDVRPSTEYYSPVLHDLNGAVSKNQAVEVRPMVYEYPTAGVYDAKVEKVPEVFNPYGLVETRASEKNSSFNVNAFVADGDEVVISKFTRAPVMRQDSLDYSVVSGFSAEKPPVSARFSHRKNVKSSPEGGKKTLKVSKPKRQDTLESTWKTITEGRAMPLTRHLRKSDTWETHGGRNNPALTPPQQKMKKSETFNDHNTPNSPLLTPSPGSGKLKKEPSLSQDELNRRVEAFIKKFNEDMRLQRQQSLQQYTEMINRGAH</sequence>
<protein>
    <submittedName>
        <fullName evidence="2">Uncharacterized protein LOC107765080</fullName>
    </submittedName>
</protein>
<name>A0AC58U6D6_TOBAC</name>
<evidence type="ECO:0000313" key="1">
    <source>
        <dbReference type="Proteomes" id="UP000790787"/>
    </source>
</evidence>
<proteinExistence type="predicted"/>